<dbReference type="AlphaFoldDB" id="A0A927MPC1"/>
<dbReference type="InterPro" id="IPR011009">
    <property type="entry name" value="Kinase-like_dom_sf"/>
</dbReference>
<accession>A0A927MPC1</accession>
<comment type="caution">
    <text evidence="1">The sequence shown here is derived from an EMBL/GenBank/DDBJ whole genome shotgun (WGS) entry which is preliminary data.</text>
</comment>
<protein>
    <recommendedName>
        <fullName evidence="3">Aminoglycoside phosphotransferase domain-containing protein</fullName>
    </recommendedName>
</protein>
<reference evidence="1" key="1">
    <citation type="submission" date="2020-10" db="EMBL/GenBank/DDBJ databases">
        <title>Genomic Encyclopedia of Type Strains, Phase IV (KMG-IV): sequencing the most valuable type-strain genomes for metagenomic binning, comparative biology and taxonomic classification.</title>
        <authorList>
            <person name="Goeker M."/>
        </authorList>
    </citation>
    <scope>NUCLEOTIDE SEQUENCE</scope>
    <source>
        <strain evidence="1">DSM 13886</strain>
    </source>
</reference>
<proteinExistence type="predicted"/>
<organism evidence="1 2">
    <name type="scientific">Sporosarcina limicola</name>
    <dbReference type="NCBI Taxonomy" id="34101"/>
    <lineage>
        <taxon>Bacteria</taxon>
        <taxon>Bacillati</taxon>
        <taxon>Bacillota</taxon>
        <taxon>Bacilli</taxon>
        <taxon>Bacillales</taxon>
        <taxon>Caryophanaceae</taxon>
        <taxon>Sporosarcina</taxon>
    </lineage>
</organism>
<evidence type="ECO:0000313" key="2">
    <source>
        <dbReference type="Proteomes" id="UP000658225"/>
    </source>
</evidence>
<keyword evidence="2" id="KW-1185">Reference proteome</keyword>
<evidence type="ECO:0000313" key="1">
    <source>
        <dbReference type="EMBL" id="MBE1556807.1"/>
    </source>
</evidence>
<evidence type="ECO:0008006" key="3">
    <source>
        <dbReference type="Google" id="ProtNLM"/>
    </source>
</evidence>
<dbReference type="EMBL" id="JADBEL010000036">
    <property type="protein sequence ID" value="MBE1556807.1"/>
    <property type="molecule type" value="Genomic_DNA"/>
</dbReference>
<dbReference type="SUPFAM" id="SSF56112">
    <property type="entry name" value="Protein kinase-like (PK-like)"/>
    <property type="match status" value="1"/>
</dbReference>
<dbReference type="Gene3D" id="3.90.1200.10">
    <property type="match status" value="1"/>
</dbReference>
<dbReference type="RefSeq" id="WP_192600417.1">
    <property type="nucleotide sequence ID" value="NZ_JADBEL010000036.1"/>
</dbReference>
<sequence length="291" mass="33815">MTEKTKVNDIIMGLRDKGVIDLNEHDIIKLDSGTTDGLVYTFLENNIFKYVLKLDLPQQITFAEEFLHTYQNVSLLPKLFYTDPQKKFILYSYIAGTTHYNRGSKINWMTLLVKELLNQYEKYDQDASWGRLGGIPQKTWHDFNSCSLESAYVNIGDLLPNEDYFKVKLIAGRIATYEKQEVKYLLHGDTGVHNFVFQNHTLTGIIDPSPMVGPIIYDFTYAFCSSPDDLDLETLFSSLSFFKQVPIEKTRVIDEVILQLYTRIGICIKVHPHDLQDYLKAWKYWRVHMPS</sequence>
<dbReference type="Proteomes" id="UP000658225">
    <property type="component" value="Unassembled WGS sequence"/>
</dbReference>
<name>A0A927MPC1_9BACL</name>
<gene>
    <name evidence="1" type="ORF">H4683_003933</name>
</gene>